<evidence type="ECO:0008006" key="4">
    <source>
        <dbReference type="Google" id="ProtNLM"/>
    </source>
</evidence>
<evidence type="ECO:0000256" key="1">
    <source>
        <dbReference type="SAM" id="MobiDB-lite"/>
    </source>
</evidence>
<gene>
    <name evidence="2" type="ORF">TEGL_33820</name>
</gene>
<evidence type="ECO:0000313" key="3">
    <source>
        <dbReference type="Proteomes" id="UP001348492"/>
    </source>
</evidence>
<protein>
    <recommendedName>
        <fullName evidence="4">SipL SPOCS domain-containing protein</fullName>
    </recommendedName>
</protein>
<accession>A0ABZ2EZ10</accession>
<organism evidence="2 3">
    <name type="scientific">Terrisporobacter glycolicus ATCC 14880 = DSM 1288</name>
    <dbReference type="NCBI Taxonomy" id="1121315"/>
    <lineage>
        <taxon>Bacteria</taxon>
        <taxon>Bacillati</taxon>
        <taxon>Bacillota</taxon>
        <taxon>Clostridia</taxon>
        <taxon>Peptostreptococcales</taxon>
        <taxon>Peptostreptococcaceae</taxon>
        <taxon>Terrisporobacter</taxon>
    </lineage>
</organism>
<feature type="compositionally biased region" description="Basic residues" evidence="1">
    <location>
        <begin position="1"/>
        <end position="12"/>
    </location>
</feature>
<keyword evidence="3" id="KW-1185">Reference proteome</keyword>
<dbReference type="EMBL" id="CP117523">
    <property type="protein sequence ID" value="WWD84937.1"/>
    <property type="molecule type" value="Genomic_DNA"/>
</dbReference>
<dbReference type="Proteomes" id="UP001348492">
    <property type="component" value="Chromosome"/>
</dbReference>
<dbReference type="RefSeq" id="WP_018591584.1">
    <property type="nucleotide sequence ID" value="NZ_CP117523.1"/>
</dbReference>
<sequence>MQDLKKNKRKMNNKQMSTMSNRPEKEEIESVVAVEVDELDRGCKCNNDMESHKNKCNDKHDKHECECHCECKKHEECKECEVVSEECSVNPCREECCNGIRPTFSTRNASPVAIETNRIFDSIQFRAFTDATGPNGQTLFFDFEVIEVRGNVPSRGLAKVIVDEVCVNFEELEICPGDITVDDFIVTPVENNSPCDTVFESIVCPRRNANCCAQNKGQNVLFRERGLAVRVEDLVLEIRGHCGCTKIVALAFPAVKRGNGQLCRVDCVEFKFNTLASNICCPSSGRSITLRQDYLTKLTVDCISNAFISAEDCFDCDCDRDHDRHHDCDCDCDCDCDRRHDCDFDFDCFEFTIPSGIDLILCVEETVSALLGDQLVVLAETNFSPRVVDTFANVCKFPGCGE</sequence>
<evidence type="ECO:0000313" key="2">
    <source>
        <dbReference type="EMBL" id="WWD84937.1"/>
    </source>
</evidence>
<feature type="region of interest" description="Disordered" evidence="1">
    <location>
        <begin position="1"/>
        <end position="27"/>
    </location>
</feature>
<name>A0ABZ2EZ10_9FIRM</name>
<reference evidence="2 3" key="1">
    <citation type="journal article" date="2023" name="PLoS ONE">
        <title>Genome-based metabolic and phylogenomic analysis of three Terrisporobacter species.</title>
        <authorList>
            <person name="Boer T."/>
            <person name="Bengelsdorf F.R."/>
            <person name="Bomeke M."/>
            <person name="Daniel R."/>
            <person name="Poehlein A."/>
        </authorList>
    </citation>
    <scope>NUCLEOTIDE SEQUENCE [LARGE SCALE GENOMIC DNA]</scope>
    <source>
        <strain evidence="2 3">DSM 1288</strain>
    </source>
</reference>
<proteinExistence type="predicted"/>